<dbReference type="PANTHER" id="PTHR40635">
    <property type="match status" value="1"/>
</dbReference>
<feature type="compositionally biased region" description="Acidic residues" evidence="1">
    <location>
        <begin position="215"/>
        <end position="224"/>
    </location>
</feature>
<name>A0ABR3UKD4_9PLEO</name>
<sequence>MAPLRRYLRITKHSVLEVRIYLDRPADAEAWLLKRDDPALPRVIQAIRPLVLPKLREENEQGRGRGSAKSKKKGVKDVVVEDDFEVSIFLTDLSSRHSVLTKQKIFKDKARIQSNSGKLTNWLTAGTSGQPVVIDEDVADPIVIREEDSDEPINLADIPAAGQSGQQPKSSARQRRRRTENEDAALSNRSDSEASDLFVSEPADPHRTKAPPQTEDQDSDDEPHADDKKKLGLSTSYDGFSIYGRILCLVIKRRGVRNVAGPIGANSSQAMLENWVLTQAVAEQLDDDEDAM</sequence>
<reference evidence="2 3" key="1">
    <citation type="submission" date="2024-09" db="EMBL/GenBank/DDBJ databases">
        <title>T2T genomes of carrot and Alternaria dauci and their utility for understanding host-pathogen interaction during carrot leaf blight disease.</title>
        <authorList>
            <person name="Liu W."/>
            <person name="Xu S."/>
            <person name="Ou C."/>
            <person name="Liu X."/>
            <person name="Zhuang F."/>
            <person name="Deng X.W."/>
        </authorList>
    </citation>
    <scope>NUCLEOTIDE SEQUENCE [LARGE SCALE GENOMIC DNA]</scope>
    <source>
        <strain evidence="2 3">A2016</strain>
    </source>
</reference>
<comment type="caution">
    <text evidence="2">The sequence shown here is derived from an EMBL/GenBank/DDBJ whole genome shotgun (WGS) entry which is preliminary data.</text>
</comment>
<evidence type="ECO:0000256" key="1">
    <source>
        <dbReference type="SAM" id="MobiDB-lite"/>
    </source>
</evidence>
<dbReference type="GeneID" id="96085785"/>
<dbReference type="Proteomes" id="UP001578633">
    <property type="component" value="Chromosome 4"/>
</dbReference>
<dbReference type="EMBL" id="JBHGVX010000004">
    <property type="protein sequence ID" value="KAL1796923.1"/>
    <property type="molecule type" value="Genomic_DNA"/>
</dbReference>
<feature type="region of interest" description="Disordered" evidence="1">
    <location>
        <begin position="155"/>
        <end position="233"/>
    </location>
</feature>
<gene>
    <name evidence="2" type="ORF">ACET3X_005463</name>
</gene>
<dbReference type="RefSeq" id="XP_069307507.1">
    <property type="nucleotide sequence ID" value="XM_069451670.1"/>
</dbReference>
<keyword evidence="3" id="KW-1185">Reference proteome</keyword>
<proteinExistence type="predicted"/>
<accession>A0ABR3UKD4</accession>
<organism evidence="2 3">
    <name type="scientific">Alternaria dauci</name>
    <dbReference type="NCBI Taxonomy" id="48095"/>
    <lineage>
        <taxon>Eukaryota</taxon>
        <taxon>Fungi</taxon>
        <taxon>Dikarya</taxon>
        <taxon>Ascomycota</taxon>
        <taxon>Pezizomycotina</taxon>
        <taxon>Dothideomycetes</taxon>
        <taxon>Pleosporomycetidae</taxon>
        <taxon>Pleosporales</taxon>
        <taxon>Pleosporineae</taxon>
        <taxon>Pleosporaceae</taxon>
        <taxon>Alternaria</taxon>
        <taxon>Alternaria sect. Porri</taxon>
    </lineage>
</organism>
<evidence type="ECO:0000313" key="3">
    <source>
        <dbReference type="Proteomes" id="UP001578633"/>
    </source>
</evidence>
<protein>
    <submittedName>
        <fullName evidence="2">Uncharacterized protein</fullName>
    </submittedName>
</protein>
<evidence type="ECO:0000313" key="2">
    <source>
        <dbReference type="EMBL" id="KAL1796923.1"/>
    </source>
</evidence>
<dbReference type="PANTHER" id="PTHR40635:SF1">
    <property type="match status" value="1"/>
</dbReference>